<dbReference type="Gene3D" id="2.40.70.10">
    <property type="entry name" value="Acid Proteases"/>
    <property type="match status" value="1"/>
</dbReference>
<accession>A0A6A5SLT6</accession>
<sequence length="411" mass="44597">MSSRTRAPAPLVLQNSGRWLGNDGTCFYIHAGTPPQYFHVLPSILGQALYLPIDVDSSPTRMNITDCGQSRGVEIFQSRPSPGFQPNASSTWDEGHLSYRPRARLKRIPVAAFAKSDIWLGELGLSLFALNVSETERPHSFLNQLKEERHISSLSFGYQARAPYRFTKVPGSLNDTLLVPSTEDVTVGLQSVEATLGNGTVVTLLDEGILAVIDTNGPELWLPPFACDAIAEAFGLTYFEATDRYALTDAAHSELQGTSPMFNFKIGTSISGGRTINIEIPYAAFDVQASYPIFATTTNYFPLRRAADESQFALGRVQAVFISPPPEPDLVTIEPKETLILIPGPTPGSLEGLSPGAIAGIVIGSVLIVLAVLSWWLWNRKQKAKIYAADTSILPRDGKDLGKFATEAAGK</sequence>
<evidence type="ECO:0008006" key="4">
    <source>
        <dbReference type="Google" id="ProtNLM"/>
    </source>
</evidence>
<proteinExistence type="predicted"/>
<evidence type="ECO:0000313" key="3">
    <source>
        <dbReference type="Proteomes" id="UP000800038"/>
    </source>
</evidence>
<name>A0A6A5SLT6_9PLEO</name>
<reference evidence="2" key="1">
    <citation type="journal article" date="2020" name="Stud. Mycol.">
        <title>101 Dothideomycetes genomes: a test case for predicting lifestyles and emergence of pathogens.</title>
        <authorList>
            <person name="Haridas S."/>
            <person name="Albert R."/>
            <person name="Binder M."/>
            <person name="Bloem J."/>
            <person name="Labutti K."/>
            <person name="Salamov A."/>
            <person name="Andreopoulos B."/>
            <person name="Baker S."/>
            <person name="Barry K."/>
            <person name="Bills G."/>
            <person name="Bluhm B."/>
            <person name="Cannon C."/>
            <person name="Castanera R."/>
            <person name="Culley D."/>
            <person name="Daum C."/>
            <person name="Ezra D."/>
            <person name="Gonzalez J."/>
            <person name="Henrissat B."/>
            <person name="Kuo A."/>
            <person name="Liang C."/>
            <person name="Lipzen A."/>
            <person name="Lutzoni F."/>
            <person name="Magnuson J."/>
            <person name="Mondo S."/>
            <person name="Nolan M."/>
            <person name="Ohm R."/>
            <person name="Pangilinan J."/>
            <person name="Park H.-J."/>
            <person name="Ramirez L."/>
            <person name="Alfaro M."/>
            <person name="Sun H."/>
            <person name="Tritt A."/>
            <person name="Yoshinaga Y."/>
            <person name="Zwiers L.-H."/>
            <person name="Turgeon B."/>
            <person name="Goodwin S."/>
            <person name="Spatafora J."/>
            <person name="Crous P."/>
            <person name="Grigoriev I."/>
        </authorList>
    </citation>
    <scope>NUCLEOTIDE SEQUENCE</scope>
    <source>
        <strain evidence="2">CBS 161.51</strain>
    </source>
</reference>
<dbReference type="EMBL" id="ML976045">
    <property type="protein sequence ID" value="KAF1941615.1"/>
    <property type="molecule type" value="Genomic_DNA"/>
</dbReference>
<evidence type="ECO:0000256" key="1">
    <source>
        <dbReference type="SAM" id="Phobius"/>
    </source>
</evidence>
<dbReference type="Proteomes" id="UP000800038">
    <property type="component" value="Unassembled WGS sequence"/>
</dbReference>
<dbReference type="InterPro" id="IPR021109">
    <property type="entry name" value="Peptidase_aspartic_dom_sf"/>
</dbReference>
<keyword evidence="1" id="KW-1133">Transmembrane helix</keyword>
<gene>
    <name evidence="2" type="ORF">EJ02DRAFT_444658</name>
</gene>
<dbReference type="SUPFAM" id="SSF50630">
    <property type="entry name" value="Acid proteases"/>
    <property type="match status" value="1"/>
</dbReference>
<dbReference type="AlphaFoldDB" id="A0A6A5SLT6"/>
<organism evidence="2 3">
    <name type="scientific">Clathrospora elynae</name>
    <dbReference type="NCBI Taxonomy" id="706981"/>
    <lineage>
        <taxon>Eukaryota</taxon>
        <taxon>Fungi</taxon>
        <taxon>Dikarya</taxon>
        <taxon>Ascomycota</taxon>
        <taxon>Pezizomycotina</taxon>
        <taxon>Dothideomycetes</taxon>
        <taxon>Pleosporomycetidae</taxon>
        <taxon>Pleosporales</taxon>
        <taxon>Diademaceae</taxon>
        <taxon>Clathrospora</taxon>
    </lineage>
</organism>
<keyword evidence="1" id="KW-0812">Transmembrane</keyword>
<protein>
    <recommendedName>
        <fullName evidence="4">Acid protease</fullName>
    </recommendedName>
</protein>
<evidence type="ECO:0000313" key="2">
    <source>
        <dbReference type="EMBL" id="KAF1941615.1"/>
    </source>
</evidence>
<feature type="transmembrane region" description="Helical" evidence="1">
    <location>
        <begin position="357"/>
        <end position="378"/>
    </location>
</feature>
<keyword evidence="1" id="KW-0472">Membrane</keyword>
<keyword evidence="3" id="KW-1185">Reference proteome</keyword>
<dbReference type="OrthoDB" id="4074350at2759"/>